<accession>A0A0A1U5J9</accession>
<feature type="non-terminal residue" evidence="3">
    <location>
        <position position="1"/>
    </location>
</feature>
<proteinExistence type="predicted"/>
<keyword evidence="1" id="KW-0175">Coiled coil</keyword>
<keyword evidence="4" id="KW-1185">Reference proteome</keyword>
<dbReference type="GO" id="GO:0007004">
    <property type="term" value="P:telomere maintenance via telomerase"/>
    <property type="evidence" value="ECO:0007669"/>
    <property type="project" value="TreeGrafter"/>
</dbReference>
<evidence type="ECO:0008006" key="5">
    <source>
        <dbReference type="Google" id="ProtNLM"/>
    </source>
</evidence>
<dbReference type="SUPFAM" id="SSF52540">
    <property type="entry name" value="P-loop containing nucleoside triphosphate hydrolases"/>
    <property type="match status" value="1"/>
</dbReference>
<reference evidence="3 4" key="1">
    <citation type="submission" date="2012-10" db="EMBL/GenBank/DDBJ databases">
        <authorList>
            <person name="Zafar N."/>
            <person name="Inman J."/>
            <person name="Hall N."/>
            <person name="Lorenzi H."/>
            <person name="Caler E."/>
        </authorList>
    </citation>
    <scope>NUCLEOTIDE SEQUENCE [LARGE SCALE GENOMIC DNA]</scope>
    <source>
        <strain evidence="3 4">IP1</strain>
    </source>
</reference>
<dbReference type="GeneID" id="14888568"/>
<evidence type="ECO:0000313" key="4">
    <source>
        <dbReference type="Proteomes" id="UP000014680"/>
    </source>
</evidence>
<dbReference type="VEuPathDB" id="AmoebaDB:EIN_526280"/>
<organism evidence="3 4">
    <name type="scientific">Entamoeba invadens IP1</name>
    <dbReference type="NCBI Taxonomy" id="370355"/>
    <lineage>
        <taxon>Eukaryota</taxon>
        <taxon>Amoebozoa</taxon>
        <taxon>Evosea</taxon>
        <taxon>Archamoebae</taxon>
        <taxon>Mastigamoebida</taxon>
        <taxon>Entamoebidae</taxon>
        <taxon>Entamoeba</taxon>
    </lineage>
</organism>
<evidence type="ECO:0000256" key="1">
    <source>
        <dbReference type="SAM" id="Coils"/>
    </source>
</evidence>
<dbReference type="KEGG" id="eiv:EIN_526280"/>
<dbReference type="GO" id="GO:0000722">
    <property type="term" value="P:telomere maintenance via recombination"/>
    <property type="evidence" value="ECO:0007669"/>
    <property type="project" value="TreeGrafter"/>
</dbReference>
<dbReference type="Gene3D" id="3.40.50.300">
    <property type="entry name" value="P-loop containing nucleotide triphosphate hydrolases"/>
    <property type="match status" value="1"/>
</dbReference>
<dbReference type="GO" id="GO:0030870">
    <property type="term" value="C:Mre11 complex"/>
    <property type="evidence" value="ECO:0007669"/>
    <property type="project" value="TreeGrafter"/>
</dbReference>
<dbReference type="AlphaFoldDB" id="A0A0A1U5J9"/>
<sequence>FDVESTKKSQQMIEKMKQSFEEKKQEKSLLESEGQKVNESIDDLQISETNSREAIMKKQLQKNNYQNDKRFAGLFEQKAQIESQIKVEEDKNLINKIGECEKKKKNIEKEREKNESDRMKFEGQLEEIKKSIKKAEEKKKNIGNDGKLEQEYDYLTFLKIGQTNVISDLNKIIVSVDSAMAKYHEEKMKEINNTIHDLWDGIYIANDITDVKIIADVEEKKTTTRRNFSYRVVMVKDNVEMDMRGRCSMGQKALASLIIRIALAKTFCTKCAVLALDEPTINLDADHCSNLATQLVKLLSDDGKLAQFQIFLITHDQDFVKKMKDFGNEFYRIDRDQNNCSCVKREITSTLL</sequence>
<dbReference type="GO" id="GO:0000794">
    <property type="term" value="C:condensed nuclear chromosome"/>
    <property type="evidence" value="ECO:0007669"/>
    <property type="project" value="TreeGrafter"/>
</dbReference>
<dbReference type="GO" id="GO:0003691">
    <property type="term" value="F:double-stranded telomeric DNA binding"/>
    <property type="evidence" value="ECO:0007669"/>
    <property type="project" value="TreeGrafter"/>
</dbReference>
<dbReference type="OrthoDB" id="18797at2759"/>
<dbReference type="PANTHER" id="PTHR18867:SF12">
    <property type="entry name" value="DNA REPAIR PROTEIN RAD50"/>
    <property type="match status" value="1"/>
</dbReference>
<dbReference type="GO" id="GO:0006302">
    <property type="term" value="P:double-strand break repair"/>
    <property type="evidence" value="ECO:0007669"/>
    <property type="project" value="TreeGrafter"/>
</dbReference>
<evidence type="ECO:0000256" key="2">
    <source>
        <dbReference type="SAM" id="MobiDB-lite"/>
    </source>
</evidence>
<dbReference type="PANTHER" id="PTHR18867">
    <property type="entry name" value="RAD50"/>
    <property type="match status" value="1"/>
</dbReference>
<dbReference type="EMBL" id="KB206604">
    <property type="protein sequence ID" value="ELP89603.1"/>
    <property type="molecule type" value="Genomic_DNA"/>
</dbReference>
<dbReference type="Proteomes" id="UP000014680">
    <property type="component" value="Unassembled WGS sequence"/>
</dbReference>
<dbReference type="GO" id="GO:0043047">
    <property type="term" value="F:single-stranded telomeric DNA binding"/>
    <property type="evidence" value="ECO:0007669"/>
    <property type="project" value="TreeGrafter"/>
</dbReference>
<dbReference type="RefSeq" id="XP_004256374.1">
    <property type="nucleotide sequence ID" value="XM_004256326.1"/>
</dbReference>
<feature type="region of interest" description="Disordered" evidence="2">
    <location>
        <begin position="1"/>
        <end position="36"/>
    </location>
</feature>
<feature type="compositionally biased region" description="Basic and acidic residues" evidence="2">
    <location>
        <begin position="14"/>
        <end position="36"/>
    </location>
</feature>
<dbReference type="InterPro" id="IPR027417">
    <property type="entry name" value="P-loop_NTPase"/>
</dbReference>
<dbReference type="GO" id="GO:0070192">
    <property type="term" value="P:chromosome organization involved in meiotic cell cycle"/>
    <property type="evidence" value="ECO:0007669"/>
    <property type="project" value="TreeGrafter"/>
</dbReference>
<dbReference type="GO" id="GO:0051880">
    <property type="term" value="F:G-quadruplex DNA binding"/>
    <property type="evidence" value="ECO:0007669"/>
    <property type="project" value="TreeGrafter"/>
</dbReference>
<evidence type="ECO:0000313" key="3">
    <source>
        <dbReference type="EMBL" id="ELP89603.1"/>
    </source>
</evidence>
<protein>
    <recommendedName>
        <fullName evidence="5">DNA repair protein RAD50</fullName>
    </recommendedName>
</protein>
<gene>
    <name evidence="3" type="ORF">EIN_526280</name>
</gene>
<name>A0A0A1U5J9_ENTIV</name>
<feature type="coiled-coil region" evidence="1">
    <location>
        <begin position="90"/>
        <end position="145"/>
    </location>
</feature>